<organism evidence="1 2">
    <name type="scientific">Zarea fungicola</name>
    <dbReference type="NCBI Taxonomy" id="93591"/>
    <lineage>
        <taxon>Eukaryota</taxon>
        <taxon>Fungi</taxon>
        <taxon>Dikarya</taxon>
        <taxon>Ascomycota</taxon>
        <taxon>Pezizomycotina</taxon>
        <taxon>Sordariomycetes</taxon>
        <taxon>Hypocreomycetidae</taxon>
        <taxon>Hypocreales</taxon>
        <taxon>Cordycipitaceae</taxon>
        <taxon>Zarea</taxon>
    </lineage>
</organism>
<evidence type="ECO:0000313" key="2">
    <source>
        <dbReference type="Proteomes" id="UP001143910"/>
    </source>
</evidence>
<reference evidence="1" key="1">
    <citation type="submission" date="2022-08" db="EMBL/GenBank/DDBJ databases">
        <title>Genome Sequence of Lecanicillium fungicola.</title>
        <authorList>
            <person name="Buettner E."/>
        </authorList>
    </citation>
    <scope>NUCLEOTIDE SEQUENCE</scope>
    <source>
        <strain evidence="1">Babe33</strain>
    </source>
</reference>
<keyword evidence="2" id="KW-1185">Reference proteome</keyword>
<proteinExistence type="predicted"/>
<dbReference type="Proteomes" id="UP001143910">
    <property type="component" value="Unassembled WGS sequence"/>
</dbReference>
<name>A0ACC1NU56_9HYPO</name>
<gene>
    <name evidence="1" type="ORF">NQ176_g1113</name>
</gene>
<protein>
    <submittedName>
        <fullName evidence="1">Uncharacterized protein</fullName>
    </submittedName>
</protein>
<evidence type="ECO:0000313" key="1">
    <source>
        <dbReference type="EMBL" id="KAJ2982845.1"/>
    </source>
</evidence>
<sequence>MSGELWTTSVCKLFDAKSGPEEAVTNPHHVTNEQGKLMGFKNPYTSYFNPNTPSRLFHELIWPIVTGKLTIPDTAPPTVNVVEPQFLPHRSACRNLRATWLGHACYYVEYPSGLRVLFDPVFEDRCSPVSFFGPKRYTPKPCDLADIPIIDAVVISHSHYDHLSHASVLEIQNNHPEAQFFVGLGLASWFRNSGLNKVTELDWWHDAELTVKKIGSATATTTTTKDAYLRA</sequence>
<accession>A0ACC1NU56</accession>
<dbReference type="EMBL" id="JANJQO010000055">
    <property type="protein sequence ID" value="KAJ2982845.1"/>
    <property type="molecule type" value="Genomic_DNA"/>
</dbReference>
<comment type="caution">
    <text evidence="1">The sequence shown here is derived from an EMBL/GenBank/DDBJ whole genome shotgun (WGS) entry which is preliminary data.</text>
</comment>